<sequence>MSRYNLRPAPRPSTRLGGQPPVQRARRSGLRSAGDALPSLSELCSQPHRRRRAPARTAAARRASPAAPSVTAQVSAATFSGLDDAPPAGHSSAASSQAEQQQEVPAASSVADRSEPDTGGDDSHTEQAQQLQDLAEPTTDAVPDSLDADAPELREPEASDPLPSTSDQAGQQQESFMALLSEGIAQEEDWDFHIPVQAAEPEPEPEPEPETDAEDPWTAEDVAEADEMLRQLLEGPDSEAESQAAVRFPAPGPTTFPTQEGGLFAYWTSDCTLPAPPHPQAFPGAHTCIFAPWTSSTHAGGGGQHTPFSRSPLARESPTFLCRACGSPAHRSPPRRPAGSRRVSLGEMHRPVARDHPAGPAPHPARSLAGHSMYRHLMMHQAVAAWRQEYLPQQFPPHQHPPWGGVDLFPRVLTGGGTLEEAGGWDLHGWPLVLRPRV</sequence>
<dbReference type="Proteomes" id="UP001465755">
    <property type="component" value="Unassembled WGS sequence"/>
</dbReference>
<feature type="compositionally biased region" description="Low complexity" evidence="1">
    <location>
        <begin position="55"/>
        <end position="72"/>
    </location>
</feature>
<evidence type="ECO:0000313" key="2">
    <source>
        <dbReference type="EMBL" id="KAK9804072.1"/>
    </source>
</evidence>
<feature type="compositionally biased region" description="Low complexity" evidence="1">
    <location>
        <begin position="85"/>
        <end position="109"/>
    </location>
</feature>
<evidence type="ECO:0000256" key="1">
    <source>
        <dbReference type="SAM" id="MobiDB-lite"/>
    </source>
</evidence>
<reference evidence="2 3" key="1">
    <citation type="journal article" date="2024" name="Nat. Commun.">
        <title>Phylogenomics reveals the evolutionary origins of lichenization in chlorophyte algae.</title>
        <authorList>
            <person name="Puginier C."/>
            <person name="Libourel C."/>
            <person name="Otte J."/>
            <person name="Skaloud P."/>
            <person name="Haon M."/>
            <person name="Grisel S."/>
            <person name="Petersen M."/>
            <person name="Berrin J.G."/>
            <person name="Delaux P.M."/>
            <person name="Dal Grande F."/>
            <person name="Keller J."/>
        </authorList>
    </citation>
    <scope>NUCLEOTIDE SEQUENCE [LARGE SCALE GENOMIC DNA]</scope>
    <source>
        <strain evidence="2 3">SAG 2036</strain>
    </source>
</reference>
<evidence type="ECO:0000313" key="3">
    <source>
        <dbReference type="Proteomes" id="UP001465755"/>
    </source>
</evidence>
<feature type="compositionally biased region" description="Basic and acidic residues" evidence="1">
    <location>
        <begin position="112"/>
        <end position="125"/>
    </location>
</feature>
<accession>A0AAW1P7L4</accession>
<dbReference type="AlphaFoldDB" id="A0AAW1P7L4"/>
<dbReference type="EMBL" id="JALJOQ010000053">
    <property type="protein sequence ID" value="KAK9804072.1"/>
    <property type="molecule type" value="Genomic_DNA"/>
</dbReference>
<proteinExistence type="predicted"/>
<name>A0AAW1P7L4_9CHLO</name>
<comment type="caution">
    <text evidence="2">The sequence shown here is derived from an EMBL/GenBank/DDBJ whole genome shotgun (WGS) entry which is preliminary data.</text>
</comment>
<keyword evidence="3" id="KW-1185">Reference proteome</keyword>
<feature type="region of interest" description="Disordered" evidence="1">
    <location>
        <begin position="236"/>
        <end position="255"/>
    </location>
</feature>
<protein>
    <submittedName>
        <fullName evidence="2">Uncharacterized protein</fullName>
    </submittedName>
</protein>
<feature type="compositionally biased region" description="Polar residues" evidence="1">
    <location>
        <begin position="162"/>
        <end position="175"/>
    </location>
</feature>
<organism evidence="2 3">
    <name type="scientific">Symbiochloris irregularis</name>
    <dbReference type="NCBI Taxonomy" id="706552"/>
    <lineage>
        <taxon>Eukaryota</taxon>
        <taxon>Viridiplantae</taxon>
        <taxon>Chlorophyta</taxon>
        <taxon>core chlorophytes</taxon>
        <taxon>Trebouxiophyceae</taxon>
        <taxon>Trebouxiales</taxon>
        <taxon>Trebouxiaceae</taxon>
        <taxon>Symbiochloris</taxon>
    </lineage>
</organism>
<feature type="compositionally biased region" description="Acidic residues" evidence="1">
    <location>
        <begin position="201"/>
        <end position="218"/>
    </location>
</feature>
<gene>
    <name evidence="2" type="ORF">WJX73_002271</name>
</gene>
<feature type="region of interest" description="Disordered" evidence="1">
    <location>
        <begin position="1"/>
        <end position="218"/>
    </location>
</feature>